<proteinExistence type="predicted"/>
<gene>
    <name evidence="1" type="ORF">Patl1_01596</name>
</gene>
<dbReference type="EMBL" id="CM047897">
    <property type="protein sequence ID" value="KAJ0113770.1"/>
    <property type="molecule type" value="Genomic_DNA"/>
</dbReference>
<name>A0ACC1CD55_9ROSI</name>
<reference evidence="2" key="1">
    <citation type="journal article" date="2023" name="G3 (Bethesda)">
        <title>Genome assembly and association tests identify interacting loci associated with vigor, precocity, and sex in interspecific pistachio rootstocks.</title>
        <authorList>
            <person name="Palmer W."/>
            <person name="Jacygrad E."/>
            <person name="Sagayaradj S."/>
            <person name="Cavanaugh K."/>
            <person name="Han R."/>
            <person name="Bertier L."/>
            <person name="Beede B."/>
            <person name="Kafkas S."/>
            <person name="Golino D."/>
            <person name="Preece J."/>
            <person name="Michelmore R."/>
        </authorList>
    </citation>
    <scope>NUCLEOTIDE SEQUENCE [LARGE SCALE GENOMIC DNA]</scope>
</reference>
<evidence type="ECO:0000313" key="2">
    <source>
        <dbReference type="Proteomes" id="UP001164250"/>
    </source>
</evidence>
<keyword evidence="2" id="KW-1185">Reference proteome</keyword>
<dbReference type="Proteomes" id="UP001164250">
    <property type="component" value="Chromosome 1"/>
</dbReference>
<sequence length="394" mass="43356">MTSLAVLAHGVSLNSLKPTPKSFNFPPLKHRTSFSSSNVPSENSTIILASPFLRAFFHWRIRSFKREDAGNYEPANSKDIPNEQDSLAEILENQKVETTGSGTSFLAKLVIALGMAATITVISVVLKPSGPGSSIGIQYLAEGSSSSSVMASPNWFQFQSLWVQICTSRICPRLTLYITYCVAKAKRHKNIWIYFWLLMAAGFGLFISEEALNIWVGISLARLLTLDGTWQSFVESFSRNSPYILSTVLWVYWGVCISDMVPFYFGKLFRQSGASDDISSKLGIGKEKALSITRAVQKYGNLIGFVERLALGVRNPTSFLAGTLGISPDYFFAGVCCGGLITLPLQLGIGFLMRKRPVFALATVATVVGIWTVFPYAVAASTALFLYLRRRNSR</sequence>
<protein>
    <submittedName>
        <fullName evidence="1">Uncharacterized protein</fullName>
    </submittedName>
</protein>
<comment type="caution">
    <text evidence="1">The sequence shown here is derived from an EMBL/GenBank/DDBJ whole genome shotgun (WGS) entry which is preliminary data.</text>
</comment>
<evidence type="ECO:0000313" key="1">
    <source>
        <dbReference type="EMBL" id="KAJ0113770.1"/>
    </source>
</evidence>
<accession>A0ACC1CD55</accession>
<organism evidence="1 2">
    <name type="scientific">Pistacia atlantica</name>
    <dbReference type="NCBI Taxonomy" id="434234"/>
    <lineage>
        <taxon>Eukaryota</taxon>
        <taxon>Viridiplantae</taxon>
        <taxon>Streptophyta</taxon>
        <taxon>Embryophyta</taxon>
        <taxon>Tracheophyta</taxon>
        <taxon>Spermatophyta</taxon>
        <taxon>Magnoliopsida</taxon>
        <taxon>eudicotyledons</taxon>
        <taxon>Gunneridae</taxon>
        <taxon>Pentapetalae</taxon>
        <taxon>rosids</taxon>
        <taxon>malvids</taxon>
        <taxon>Sapindales</taxon>
        <taxon>Anacardiaceae</taxon>
        <taxon>Pistacia</taxon>
    </lineage>
</organism>